<sequence>MKRKGRVTVETVARLKSVSVQGHNLQTSTSVVVYLHIGRSVQLEMPIKMSPQEIGACAGLHGSVGSQDGVGVRQWQSSTAGLHFVDVGQAAILLFIPLKEY</sequence>
<evidence type="ECO:0000313" key="2">
    <source>
        <dbReference type="Proteomes" id="UP000499080"/>
    </source>
</evidence>
<dbReference type="EMBL" id="BGPR01003953">
    <property type="protein sequence ID" value="GBM94290.1"/>
    <property type="molecule type" value="Genomic_DNA"/>
</dbReference>
<accession>A0A4Y2JW57</accession>
<protein>
    <submittedName>
        <fullName evidence="1">Uncharacterized protein</fullName>
    </submittedName>
</protein>
<name>A0A4Y2JW57_ARAVE</name>
<proteinExistence type="predicted"/>
<dbReference type="Proteomes" id="UP000499080">
    <property type="component" value="Unassembled WGS sequence"/>
</dbReference>
<evidence type="ECO:0000313" key="1">
    <source>
        <dbReference type="EMBL" id="GBM94290.1"/>
    </source>
</evidence>
<reference evidence="1 2" key="1">
    <citation type="journal article" date="2019" name="Sci. Rep.">
        <title>Orb-weaving spider Araneus ventricosus genome elucidates the spidroin gene catalogue.</title>
        <authorList>
            <person name="Kono N."/>
            <person name="Nakamura H."/>
            <person name="Ohtoshi R."/>
            <person name="Moran D.A.P."/>
            <person name="Shinohara A."/>
            <person name="Yoshida Y."/>
            <person name="Fujiwara M."/>
            <person name="Mori M."/>
            <person name="Tomita M."/>
            <person name="Arakawa K."/>
        </authorList>
    </citation>
    <scope>NUCLEOTIDE SEQUENCE [LARGE SCALE GENOMIC DNA]</scope>
</reference>
<comment type="caution">
    <text evidence="1">The sequence shown here is derived from an EMBL/GenBank/DDBJ whole genome shotgun (WGS) entry which is preliminary data.</text>
</comment>
<organism evidence="1 2">
    <name type="scientific">Araneus ventricosus</name>
    <name type="common">Orbweaver spider</name>
    <name type="synonym">Epeira ventricosa</name>
    <dbReference type="NCBI Taxonomy" id="182803"/>
    <lineage>
        <taxon>Eukaryota</taxon>
        <taxon>Metazoa</taxon>
        <taxon>Ecdysozoa</taxon>
        <taxon>Arthropoda</taxon>
        <taxon>Chelicerata</taxon>
        <taxon>Arachnida</taxon>
        <taxon>Araneae</taxon>
        <taxon>Araneomorphae</taxon>
        <taxon>Entelegynae</taxon>
        <taxon>Araneoidea</taxon>
        <taxon>Araneidae</taxon>
        <taxon>Araneus</taxon>
    </lineage>
</organism>
<dbReference type="AlphaFoldDB" id="A0A4Y2JW57"/>
<keyword evidence="2" id="KW-1185">Reference proteome</keyword>
<gene>
    <name evidence="1" type="ORF">AVEN_154623_1</name>
</gene>